<dbReference type="GO" id="GO:0140096">
    <property type="term" value="F:catalytic activity, acting on a protein"/>
    <property type="evidence" value="ECO:0007669"/>
    <property type="project" value="UniProtKB-ARBA"/>
</dbReference>
<dbReference type="Pfam" id="PF00587">
    <property type="entry name" value="tRNA-synt_2b"/>
    <property type="match status" value="1"/>
</dbReference>
<evidence type="ECO:0000313" key="3">
    <source>
        <dbReference type="Proteomes" id="UP000218689"/>
    </source>
</evidence>
<dbReference type="SUPFAM" id="SSF55681">
    <property type="entry name" value="Class II aaRS and biotin synthetases"/>
    <property type="match status" value="1"/>
</dbReference>
<dbReference type="Proteomes" id="UP000218689">
    <property type="component" value="Unassembled WGS sequence"/>
</dbReference>
<dbReference type="InterPro" id="IPR045864">
    <property type="entry name" value="aa-tRNA-synth_II/BPL/LPL"/>
</dbReference>
<evidence type="ECO:0000259" key="1">
    <source>
        <dbReference type="Pfam" id="PF00587"/>
    </source>
</evidence>
<proteinExistence type="predicted"/>
<sequence>MGNINTDEYSSLYANDTENLKKLDLEFKKIVKRDTMEEWFIPALIESDVLERCGYFSTMPNQLTKVSVINREKIEDLIKKKSLPRISDYDNSPNYFLTPAACLHLYPMIEKHPIKNKIITTFARVYRYEEGKFEKKTRQWDFSVREFVAVGTPKFVEDFLEDMMNSLLNYAQKIYDHVYIEEASDHFYPSKNNLIKKKFQLKNSLKKELVAEYDNKKISLASFNYHTNHFSKEFNFDEDGTIVSGCVGCGLERWLKLIEVRESGGKPAWEE</sequence>
<comment type="caution">
    <text evidence="2">The sequence shown here is derived from an EMBL/GenBank/DDBJ whole genome shotgun (WGS) entry which is preliminary data.</text>
</comment>
<dbReference type="AlphaFoldDB" id="A0A224WXB3"/>
<organism evidence="2 3">
    <name type="scientific">Pseudolactococcus reticulitermitis</name>
    <dbReference type="NCBI Taxonomy" id="2025039"/>
    <lineage>
        <taxon>Bacteria</taxon>
        <taxon>Bacillati</taxon>
        <taxon>Bacillota</taxon>
        <taxon>Bacilli</taxon>
        <taxon>Lactobacillales</taxon>
        <taxon>Streptococcaceae</taxon>
        <taxon>Pseudolactococcus</taxon>
    </lineage>
</organism>
<dbReference type="OrthoDB" id="583154at2"/>
<reference evidence="3" key="1">
    <citation type="submission" date="2017-08" db="EMBL/GenBank/DDBJ databases">
        <title>Draft genome sequence of Lactococcus sp. strain Rs-Y01, isolated from the gut of the lower termite Reticulitermes speratus.</title>
        <authorList>
            <person name="Ohkuma M."/>
            <person name="Yuki M."/>
        </authorList>
    </citation>
    <scope>NUCLEOTIDE SEQUENCE [LARGE SCALE GENOMIC DNA]</scope>
    <source>
        <strain evidence="3">Rs-Y01</strain>
    </source>
</reference>
<dbReference type="GO" id="GO:0005524">
    <property type="term" value="F:ATP binding"/>
    <property type="evidence" value="ECO:0007669"/>
    <property type="project" value="InterPro"/>
</dbReference>
<dbReference type="GO" id="GO:0016740">
    <property type="term" value="F:transferase activity"/>
    <property type="evidence" value="ECO:0007669"/>
    <property type="project" value="UniProtKB-ARBA"/>
</dbReference>
<protein>
    <recommendedName>
        <fullName evidence="1">Aminoacyl-tRNA synthetase class II (G/ P/ S/T) domain-containing protein</fullName>
    </recommendedName>
</protein>
<gene>
    <name evidence="2" type="ORF">RsY01_457</name>
</gene>
<dbReference type="GO" id="GO:0006418">
    <property type="term" value="P:tRNA aminoacylation for protein translation"/>
    <property type="evidence" value="ECO:0007669"/>
    <property type="project" value="InterPro"/>
</dbReference>
<feature type="domain" description="Aminoacyl-tRNA synthetase class II (G/ P/ S/T)" evidence="1">
    <location>
        <begin position="90"/>
        <end position="258"/>
    </location>
</feature>
<keyword evidence="3" id="KW-1185">Reference proteome</keyword>
<name>A0A224WXB3_9LACT</name>
<dbReference type="GO" id="GO:0004812">
    <property type="term" value="F:aminoacyl-tRNA ligase activity"/>
    <property type="evidence" value="ECO:0007669"/>
    <property type="project" value="InterPro"/>
</dbReference>
<dbReference type="Gene3D" id="3.30.930.10">
    <property type="entry name" value="Bira Bifunctional Protein, Domain 2"/>
    <property type="match status" value="1"/>
</dbReference>
<dbReference type="RefSeq" id="WP_094783939.1">
    <property type="nucleotide sequence ID" value="NZ_BEDT01000001.1"/>
</dbReference>
<dbReference type="InterPro" id="IPR002314">
    <property type="entry name" value="aa-tRNA-synt_IIb"/>
</dbReference>
<evidence type="ECO:0000313" key="2">
    <source>
        <dbReference type="EMBL" id="GAX46877.1"/>
    </source>
</evidence>
<dbReference type="EMBL" id="BEDT01000001">
    <property type="protein sequence ID" value="GAX46877.1"/>
    <property type="molecule type" value="Genomic_DNA"/>
</dbReference>
<accession>A0A224WXB3</accession>